<dbReference type="HAMAP" id="MF_01584">
    <property type="entry name" value="UPF0502"/>
    <property type="match status" value="1"/>
</dbReference>
<dbReference type="EMBL" id="JALGBI010000002">
    <property type="protein sequence ID" value="MCJ0765259.1"/>
    <property type="molecule type" value="Genomic_DNA"/>
</dbReference>
<evidence type="ECO:0000313" key="3">
    <source>
        <dbReference type="EMBL" id="MCJ0765259.1"/>
    </source>
</evidence>
<comment type="similarity">
    <text evidence="1">Belongs to the UPF0502 family.</text>
</comment>
<gene>
    <name evidence="3" type="ORF">MMF98_18755</name>
</gene>
<dbReference type="InterPro" id="IPR036390">
    <property type="entry name" value="WH_DNA-bd_sf"/>
</dbReference>
<dbReference type="InterPro" id="IPR007432">
    <property type="entry name" value="DUF480"/>
</dbReference>
<feature type="coiled-coil region" evidence="2">
    <location>
        <begin position="177"/>
        <end position="204"/>
    </location>
</feature>
<protein>
    <submittedName>
        <fullName evidence="3">YceH family protein</fullName>
    </submittedName>
</protein>
<dbReference type="Proteomes" id="UP001139447">
    <property type="component" value="Unassembled WGS sequence"/>
</dbReference>
<comment type="caution">
    <text evidence="3">The sequence shown here is derived from an EMBL/GenBank/DDBJ whole genome shotgun (WGS) entry which is preliminary data.</text>
</comment>
<keyword evidence="4" id="KW-1185">Reference proteome</keyword>
<accession>A0A9X2APC8</accession>
<dbReference type="PANTHER" id="PTHR38768">
    <property type="entry name" value="UPF0502 PROTEIN YCEH"/>
    <property type="match status" value="1"/>
</dbReference>
<keyword evidence="2" id="KW-0175">Coiled coil</keyword>
<evidence type="ECO:0000256" key="1">
    <source>
        <dbReference type="HAMAP-Rule" id="MF_01584"/>
    </source>
</evidence>
<evidence type="ECO:0000256" key="2">
    <source>
        <dbReference type="SAM" id="Coils"/>
    </source>
</evidence>
<name>A0A9X2APC8_9BURK</name>
<dbReference type="PROSITE" id="PS51257">
    <property type="entry name" value="PROKAR_LIPOPROTEIN"/>
    <property type="match status" value="1"/>
</dbReference>
<reference evidence="3" key="1">
    <citation type="submission" date="2022-03" db="EMBL/GenBank/DDBJ databases">
        <authorList>
            <person name="Woo C.Y."/>
        </authorList>
    </citation>
    <scope>NUCLEOTIDE SEQUENCE</scope>
    <source>
        <strain evidence="3">CYS-02</strain>
    </source>
</reference>
<dbReference type="InterPro" id="IPR036388">
    <property type="entry name" value="WH-like_DNA-bd_sf"/>
</dbReference>
<dbReference type="Gene3D" id="1.10.10.10">
    <property type="entry name" value="Winged helix-like DNA-binding domain superfamily/Winged helix DNA-binding domain"/>
    <property type="match status" value="2"/>
</dbReference>
<organism evidence="3 4">
    <name type="scientific">Variovorax terrae</name>
    <dbReference type="NCBI Taxonomy" id="2923278"/>
    <lineage>
        <taxon>Bacteria</taxon>
        <taxon>Pseudomonadati</taxon>
        <taxon>Pseudomonadota</taxon>
        <taxon>Betaproteobacteria</taxon>
        <taxon>Burkholderiales</taxon>
        <taxon>Comamonadaceae</taxon>
        <taxon>Variovorax</taxon>
    </lineage>
</organism>
<dbReference type="Pfam" id="PF04337">
    <property type="entry name" value="DUF480"/>
    <property type="match status" value="1"/>
</dbReference>
<dbReference type="AlphaFoldDB" id="A0A9X2APC8"/>
<evidence type="ECO:0000313" key="4">
    <source>
        <dbReference type="Proteomes" id="UP001139447"/>
    </source>
</evidence>
<dbReference type="PANTHER" id="PTHR38768:SF1">
    <property type="entry name" value="UPF0502 PROTEIN YCEH"/>
    <property type="match status" value="1"/>
</dbReference>
<proteinExistence type="inferred from homology"/>
<sequence length="214" mass="22746">MEKARTVPDSYPLTLNMVVAGCNQKTSRDPLMSIDEAQAQLALDALKSIALVFESSGGRATRYEHNFQRVAGVPEQSAALLGLLMLRGPQTSGELRINTERWHRFADISSVEGFLEEMQDRPEDKGGPLVVKLPRAPGAREQRWAHLLGGPVEAAASAPAAGGSAPGDGAALSTGELAHLQTRLGALEAEVSQLRGTVQRLCAELGLSQPGQTE</sequence>
<dbReference type="SUPFAM" id="SSF46785">
    <property type="entry name" value="Winged helix' DNA-binding domain"/>
    <property type="match status" value="2"/>
</dbReference>